<reference evidence="2" key="1">
    <citation type="submission" date="2021-01" db="EMBL/GenBank/DDBJ databases">
        <title>Whole genome shotgun sequence of Sinosporangium siamense NBRC 109515.</title>
        <authorList>
            <person name="Komaki H."/>
            <person name="Tamura T."/>
        </authorList>
    </citation>
    <scope>NUCLEOTIDE SEQUENCE</scope>
    <source>
        <strain evidence="2">NBRC 109515</strain>
    </source>
</reference>
<sequence length="66" mass="7000">MVWAGQDREAPRKTERPPAGLPGVVCGKGVKGAGQPGTRATQKTVWPNGGRTKRSMRRVAGTTVRS</sequence>
<protein>
    <submittedName>
        <fullName evidence="2">Uncharacterized protein</fullName>
    </submittedName>
</protein>
<dbReference type="AlphaFoldDB" id="A0A919RG77"/>
<dbReference type="Proteomes" id="UP000606172">
    <property type="component" value="Unassembled WGS sequence"/>
</dbReference>
<name>A0A919RG77_9ACTN</name>
<evidence type="ECO:0000313" key="2">
    <source>
        <dbReference type="EMBL" id="GII93310.1"/>
    </source>
</evidence>
<organism evidence="2 3">
    <name type="scientific">Sinosporangium siamense</name>
    <dbReference type="NCBI Taxonomy" id="1367973"/>
    <lineage>
        <taxon>Bacteria</taxon>
        <taxon>Bacillati</taxon>
        <taxon>Actinomycetota</taxon>
        <taxon>Actinomycetes</taxon>
        <taxon>Streptosporangiales</taxon>
        <taxon>Streptosporangiaceae</taxon>
        <taxon>Sinosporangium</taxon>
    </lineage>
</organism>
<dbReference type="EMBL" id="BOOW01000022">
    <property type="protein sequence ID" value="GII93310.1"/>
    <property type="molecule type" value="Genomic_DNA"/>
</dbReference>
<comment type="caution">
    <text evidence="2">The sequence shown here is derived from an EMBL/GenBank/DDBJ whole genome shotgun (WGS) entry which is preliminary data.</text>
</comment>
<evidence type="ECO:0000313" key="3">
    <source>
        <dbReference type="Proteomes" id="UP000606172"/>
    </source>
</evidence>
<accession>A0A919RG77</accession>
<gene>
    <name evidence="2" type="ORF">Ssi02_35410</name>
</gene>
<feature type="compositionally biased region" description="Basic and acidic residues" evidence="1">
    <location>
        <begin position="1"/>
        <end position="16"/>
    </location>
</feature>
<evidence type="ECO:0000256" key="1">
    <source>
        <dbReference type="SAM" id="MobiDB-lite"/>
    </source>
</evidence>
<keyword evidence="3" id="KW-1185">Reference proteome</keyword>
<proteinExistence type="predicted"/>
<feature type="region of interest" description="Disordered" evidence="1">
    <location>
        <begin position="1"/>
        <end position="66"/>
    </location>
</feature>